<evidence type="ECO:0000313" key="2">
    <source>
        <dbReference type="Proteomes" id="UP000249526"/>
    </source>
</evidence>
<sequence>MHAGTTAKHTYSAFLFGRGPGRTLLYVSSILYYLRMYLVLSYNDHTVASYQQFLISFSFQQADESLKRMQPSCAVRVVSGCSSHARCSKGGQVCIIEK</sequence>
<reference evidence="1 2" key="1">
    <citation type="submission" date="2018-02" db="EMBL/GenBank/DDBJ databases">
        <title>The genomes of Aspergillus section Nigri reveals drivers in fungal speciation.</title>
        <authorList>
            <consortium name="DOE Joint Genome Institute"/>
            <person name="Vesth T.C."/>
            <person name="Nybo J."/>
            <person name="Theobald S."/>
            <person name="Brandl J."/>
            <person name="Frisvad J.C."/>
            <person name="Nielsen K.F."/>
            <person name="Lyhne E.K."/>
            <person name="Kogle M.E."/>
            <person name="Kuo A."/>
            <person name="Riley R."/>
            <person name="Clum A."/>
            <person name="Nolan M."/>
            <person name="Lipzen A."/>
            <person name="Salamov A."/>
            <person name="Henrissat B."/>
            <person name="Wiebenga A."/>
            <person name="De vries R.P."/>
            <person name="Grigoriev I.V."/>
            <person name="Mortensen U.H."/>
            <person name="Andersen M.R."/>
            <person name="Baker S.E."/>
        </authorList>
    </citation>
    <scope>NUCLEOTIDE SEQUENCE [LARGE SCALE GENOMIC DNA]</scope>
    <source>
        <strain evidence="1 2">CBS 112811</strain>
    </source>
</reference>
<accession>A0A8G1R655</accession>
<dbReference type="AlphaFoldDB" id="A0A8G1R655"/>
<evidence type="ECO:0000313" key="1">
    <source>
        <dbReference type="EMBL" id="RAH59202.1"/>
    </source>
</evidence>
<protein>
    <submittedName>
        <fullName evidence="1">Uncharacterized protein</fullName>
    </submittedName>
</protein>
<gene>
    <name evidence="1" type="ORF">BO85DRAFT_265240</name>
</gene>
<proteinExistence type="predicted"/>
<dbReference type="EMBL" id="KZ825059">
    <property type="protein sequence ID" value="RAH59202.1"/>
    <property type="molecule type" value="Genomic_DNA"/>
</dbReference>
<name>A0A8G1R655_9EURO</name>
<dbReference type="RefSeq" id="XP_025517124.1">
    <property type="nucleotide sequence ID" value="XM_025655046.1"/>
</dbReference>
<keyword evidence="2" id="KW-1185">Reference proteome</keyword>
<organism evidence="1 2">
    <name type="scientific">Aspergillus piperis CBS 112811</name>
    <dbReference type="NCBI Taxonomy" id="1448313"/>
    <lineage>
        <taxon>Eukaryota</taxon>
        <taxon>Fungi</taxon>
        <taxon>Dikarya</taxon>
        <taxon>Ascomycota</taxon>
        <taxon>Pezizomycotina</taxon>
        <taxon>Eurotiomycetes</taxon>
        <taxon>Eurotiomycetidae</taxon>
        <taxon>Eurotiales</taxon>
        <taxon>Aspergillaceae</taxon>
        <taxon>Aspergillus</taxon>
        <taxon>Aspergillus subgen. Circumdati</taxon>
    </lineage>
</organism>
<dbReference type="Proteomes" id="UP000249526">
    <property type="component" value="Unassembled WGS sequence"/>
</dbReference>
<dbReference type="GeneID" id="37158448"/>